<comment type="caution">
    <text evidence="1">The sequence shown here is derived from an EMBL/GenBank/DDBJ whole genome shotgun (WGS) entry which is preliminary data.</text>
</comment>
<dbReference type="RefSeq" id="WP_135251327.1">
    <property type="nucleotide sequence ID" value="NZ_SMLK01000008.1"/>
</dbReference>
<dbReference type="EMBL" id="SMLK01000008">
    <property type="protein sequence ID" value="TFY97129.1"/>
    <property type="molecule type" value="Genomic_DNA"/>
</dbReference>
<dbReference type="Proteomes" id="UP000297839">
    <property type="component" value="Unassembled WGS sequence"/>
</dbReference>
<reference evidence="1 2" key="1">
    <citation type="submission" date="2019-03" db="EMBL/GenBank/DDBJ databases">
        <title>Ramlibacter sp. 18x22-1, whole genome shotgun sequence.</title>
        <authorList>
            <person name="Zhang X."/>
            <person name="Feng G."/>
            <person name="Zhu H."/>
        </authorList>
    </citation>
    <scope>NUCLEOTIDE SEQUENCE [LARGE SCALE GENOMIC DNA]</scope>
    <source>
        <strain evidence="1 2">18x22-1</strain>
    </source>
</reference>
<evidence type="ECO:0000313" key="1">
    <source>
        <dbReference type="EMBL" id="TFY97129.1"/>
    </source>
</evidence>
<protein>
    <submittedName>
        <fullName evidence="1">Uncharacterized protein</fullName>
    </submittedName>
</protein>
<proteinExistence type="predicted"/>
<dbReference type="AlphaFoldDB" id="A0A4Z0BFG9"/>
<name>A0A4Z0BFG9_9BURK</name>
<evidence type="ECO:0000313" key="2">
    <source>
        <dbReference type="Proteomes" id="UP000297839"/>
    </source>
</evidence>
<organism evidence="1 2">
    <name type="scientific">Ramlibacter humi</name>
    <dbReference type="NCBI Taxonomy" id="2530451"/>
    <lineage>
        <taxon>Bacteria</taxon>
        <taxon>Pseudomonadati</taxon>
        <taxon>Pseudomonadota</taxon>
        <taxon>Betaproteobacteria</taxon>
        <taxon>Burkholderiales</taxon>
        <taxon>Comamonadaceae</taxon>
        <taxon>Ramlibacter</taxon>
    </lineage>
</organism>
<dbReference type="OrthoDB" id="8898236at2"/>
<gene>
    <name evidence="1" type="ORF">EZ216_18770</name>
</gene>
<keyword evidence="2" id="KW-1185">Reference proteome</keyword>
<sequence>MTADAAPLPEGRFEGREAFRQLVRDALAAAAREGWREIILCDAEFADWPLGERAVAESLQQWSASGRKCTLLARRWDEVVRRHARFVTWRRQWSHIVEARACPSADELELPSAIWTPSWVMERRDPERCNGYTGREPERRLALRERLREWLQRSSPSFPATTLGL</sequence>
<accession>A0A4Z0BFG9</accession>